<dbReference type="HOGENOM" id="CLU_572391_0_0_1"/>
<dbReference type="AlphaFoldDB" id="A8P7T7"/>
<evidence type="ECO:0000256" key="1">
    <source>
        <dbReference type="SAM" id="MobiDB-lite"/>
    </source>
</evidence>
<dbReference type="OrthoDB" id="3176940at2759"/>
<dbReference type="InParanoid" id="A8P7T7"/>
<keyword evidence="4" id="KW-1185">Reference proteome</keyword>
<dbReference type="EMBL" id="AACS02000005">
    <property type="protein sequence ID" value="EAU82325.2"/>
    <property type="molecule type" value="Genomic_DNA"/>
</dbReference>
<dbReference type="eggNOG" id="ENOG502SSGT">
    <property type="taxonomic scope" value="Eukaryota"/>
</dbReference>
<dbReference type="OMA" id="TWANGIL"/>
<dbReference type="RefSeq" id="XP_001839422.2">
    <property type="nucleotide sequence ID" value="XM_001839370.2"/>
</dbReference>
<evidence type="ECO:0000313" key="4">
    <source>
        <dbReference type="Proteomes" id="UP000001861"/>
    </source>
</evidence>
<feature type="compositionally biased region" description="Basic and acidic residues" evidence="1">
    <location>
        <begin position="441"/>
        <end position="451"/>
    </location>
</feature>
<reference evidence="3 4" key="1">
    <citation type="journal article" date="2010" name="Proc. Natl. Acad. Sci. U.S.A.">
        <title>Insights into evolution of multicellular fungi from the assembled chromosomes of the mushroom Coprinopsis cinerea (Coprinus cinereus).</title>
        <authorList>
            <person name="Stajich J.E."/>
            <person name="Wilke S.K."/>
            <person name="Ahren D."/>
            <person name="Au C.H."/>
            <person name="Birren B.W."/>
            <person name="Borodovsky M."/>
            <person name="Burns C."/>
            <person name="Canback B."/>
            <person name="Casselton L.A."/>
            <person name="Cheng C.K."/>
            <person name="Deng J."/>
            <person name="Dietrich F.S."/>
            <person name="Fargo D.C."/>
            <person name="Farman M.L."/>
            <person name="Gathman A.C."/>
            <person name="Goldberg J."/>
            <person name="Guigo R."/>
            <person name="Hoegger P.J."/>
            <person name="Hooker J.B."/>
            <person name="Huggins A."/>
            <person name="James T.Y."/>
            <person name="Kamada T."/>
            <person name="Kilaru S."/>
            <person name="Kodira C."/>
            <person name="Kues U."/>
            <person name="Kupfer D."/>
            <person name="Kwan H.S."/>
            <person name="Lomsadze A."/>
            <person name="Li W."/>
            <person name="Lilly W.W."/>
            <person name="Ma L.J."/>
            <person name="Mackey A.J."/>
            <person name="Manning G."/>
            <person name="Martin F."/>
            <person name="Muraguchi H."/>
            <person name="Natvig D.O."/>
            <person name="Palmerini H."/>
            <person name="Ramesh M.A."/>
            <person name="Rehmeyer C.J."/>
            <person name="Roe B.A."/>
            <person name="Shenoy N."/>
            <person name="Stanke M."/>
            <person name="Ter-Hovhannisyan V."/>
            <person name="Tunlid A."/>
            <person name="Velagapudi R."/>
            <person name="Vision T.J."/>
            <person name="Zeng Q."/>
            <person name="Zolan M.E."/>
            <person name="Pukkila P.J."/>
        </authorList>
    </citation>
    <scope>NUCLEOTIDE SEQUENCE [LARGE SCALE GENOMIC DNA]</scope>
    <source>
        <strain evidence="4">Okayama-7 / 130 / ATCC MYA-4618 / FGSC 9003</strain>
    </source>
</reference>
<feature type="region of interest" description="Disordered" evidence="1">
    <location>
        <begin position="378"/>
        <end position="461"/>
    </location>
</feature>
<gene>
    <name evidence="3" type="ORF">CC1G_06635</name>
</gene>
<name>A8P7T7_COPC7</name>
<proteinExistence type="predicted"/>
<dbReference type="InterPro" id="IPR046520">
    <property type="entry name" value="DUF6697"/>
</dbReference>
<feature type="domain" description="DUF6697" evidence="2">
    <location>
        <begin position="181"/>
        <end position="376"/>
    </location>
</feature>
<dbReference type="VEuPathDB" id="FungiDB:CC1G_06635"/>
<dbReference type="GeneID" id="6016034"/>
<feature type="compositionally biased region" description="Basic and acidic residues" evidence="1">
    <location>
        <begin position="93"/>
        <end position="110"/>
    </location>
</feature>
<dbReference type="Pfam" id="PF20411">
    <property type="entry name" value="DUF6697"/>
    <property type="match status" value="1"/>
</dbReference>
<dbReference type="KEGG" id="cci:CC1G_06635"/>
<comment type="caution">
    <text evidence="3">The sequence shown here is derived from an EMBL/GenBank/DDBJ whole genome shotgun (WGS) entry which is preliminary data.</text>
</comment>
<evidence type="ECO:0000313" key="3">
    <source>
        <dbReference type="EMBL" id="EAU82325.2"/>
    </source>
</evidence>
<protein>
    <recommendedName>
        <fullName evidence="2">DUF6697 domain-containing protein</fullName>
    </recommendedName>
</protein>
<feature type="region of interest" description="Disordered" evidence="1">
    <location>
        <begin position="66"/>
        <end position="125"/>
    </location>
</feature>
<evidence type="ECO:0000259" key="2">
    <source>
        <dbReference type="Pfam" id="PF20411"/>
    </source>
</evidence>
<sequence length="477" mass="53806">MGPRIKKEEESEANLAALKLEADRPENLGPPSHISKKSGRIVLDYVLLLTIKHIIKSRKGNNIQVKTESEGYPANPFPPYKNSRSTSPELLFNDDHEVKKEEDQEAKPKVESMQGLKSQEQAPSIEEEKPIVVKTERKLRIKKEETMTFSLDVMRSRFERKAISLGPYPIERNEVVNGGLITREFISKVYGGNMREAYPTMAPAKLAIHGFNHLFFLSDSFQPQAPKGPGEPGLFISVGTEDGIGDLGVRKVLVRVSRKTPAKWQYRGEYHIDQSKSLTADEWRAQTPALRNMWARELGLPSCGWGAQTRARIYIRKTYEREPLENEWKGIVAEGLDKTITPEEIALALTKGEETLTVFTMKCVGYDTRFQKHLIKEWERWTPPPKAPQQKKEGAGGGGGGGKKKSGKKAQQSERPPKRRKVSHSSESNSDDQSDVVNYRPRMEKQMKWESEDGSGEGKALVRLQPYTIPISPPGYL</sequence>
<accession>A8P7T7</accession>
<dbReference type="Proteomes" id="UP000001861">
    <property type="component" value="Unassembled WGS sequence"/>
</dbReference>
<organism evidence="3 4">
    <name type="scientific">Coprinopsis cinerea (strain Okayama-7 / 130 / ATCC MYA-4618 / FGSC 9003)</name>
    <name type="common">Inky cap fungus</name>
    <name type="synonym">Hormographiella aspergillata</name>
    <dbReference type="NCBI Taxonomy" id="240176"/>
    <lineage>
        <taxon>Eukaryota</taxon>
        <taxon>Fungi</taxon>
        <taxon>Dikarya</taxon>
        <taxon>Basidiomycota</taxon>
        <taxon>Agaricomycotina</taxon>
        <taxon>Agaricomycetes</taxon>
        <taxon>Agaricomycetidae</taxon>
        <taxon>Agaricales</taxon>
        <taxon>Agaricineae</taxon>
        <taxon>Psathyrellaceae</taxon>
        <taxon>Coprinopsis</taxon>
    </lineage>
</organism>